<evidence type="ECO:0000259" key="4">
    <source>
        <dbReference type="Pfam" id="PF00171"/>
    </source>
</evidence>
<feature type="domain" description="Aldehyde dehydrogenase" evidence="4">
    <location>
        <begin position="159"/>
        <end position="592"/>
    </location>
</feature>
<evidence type="ECO:0000313" key="6">
    <source>
        <dbReference type="Proteomes" id="UP001156706"/>
    </source>
</evidence>
<comment type="similarity">
    <text evidence="3">Belongs to the aldehyde dehydrogenase family.</text>
</comment>
<dbReference type="InterPro" id="IPR016161">
    <property type="entry name" value="Ald_DH/histidinol_DH"/>
</dbReference>
<evidence type="ECO:0000313" key="5">
    <source>
        <dbReference type="EMBL" id="GLR12542.1"/>
    </source>
</evidence>
<dbReference type="SUPFAM" id="SSF53720">
    <property type="entry name" value="ALDH-like"/>
    <property type="match status" value="1"/>
</dbReference>
<dbReference type="EMBL" id="BSOG01000001">
    <property type="protein sequence ID" value="GLR12542.1"/>
    <property type="molecule type" value="Genomic_DNA"/>
</dbReference>
<gene>
    <name evidence="5" type="ORF">GCM10007907_13320</name>
</gene>
<feature type="active site" evidence="2">
    <location>
        <position position="370"/>
    </location>
</feature>
<dbReference type="InterPro" id="IPR029510">
    <property type="entry name" value="Ald_DH_CS_GLU"/>
</dbReference>
<comment type="caution">
    <text evidence="5">The sequence shown here is derived from an EMBL/GenBank/DDBJ whole genome shotgun (WGS) entry which is preliminary data.</text>
</comment>
<protein>
    <recommendedName>
        <fullName evidence="4">Aldehyde dehydrogenase domain-containing protein</fullName>
    </recommendedName>
</protein>
<sequence length="655" mass="70458">MRRESTLHLAATLGSVYFSARQLRGLNRLGDGYCPGGDGLPSFSASGAGWQIDRLAEAMHPQDRADLGLLLDVAASLPQPLLAGLLRLFNQAEHLRLTPLRLARLGAAGVVYSLYYGFAGPGGTQVRDRLGWDAAIRTQIPGEPVMNQLVRDAAPDLAVDATEVAAVFDRARAAQTTIAALGLPQRLALLDRLGQVVLRRREEIIARVSQETGKCASDALLGEIYAVIDNLEYLRRHAAAVLADRKMPTPLAMLGKQSRVWYEPLGTILVIAPWNYPFYQAIVPISIAFAAGNAVVHKPSEYTPLAGLVESILAEAGFAADWAQVVYGNGQIGSACLAQAPDKLFFTGSIATGKRVMAQAAELLVPVELELGGKDPMLVFADANLERAVAGAMWGAFTNTGQSCTSIERCYVARPLFERFVARLVEQTSKLTLGTGPDHDIGSMTTPMQIAIVREHLADALAKGAMQHTGLDWDGVSPAIPPIVLTQVNHEMRVMQEESFGPFLPVMAFDGEAEAVRLANQTIYGLSACVWGGDKAQLERVARQLKVGNVSINNHMITEGNHALPFGGAKQSGIGRFKGEDGLRGFCNTKAVMVDGNSAKIEANWYPFTTAKYQALDKMTVASRMRGLVGIIRFALAGLPLESLANKLGRKGRQP</sequence>
<accession>A0ABQ5YC73</accession>
<name>A0ABQ5YC73_9NEIS</name>
<evidence type="ECO:0000256" key="3">
    <source>
        <dbReference type="RuleBase" id="RU003345"/>
    </source>
</evidence>
<dbReference type="Gene3D" id="3.40.605.10">
    <property type="entry name" value="Aldehyde Dehydrogenase, Chain A, domain 1"/>
    <property type="match status" value="1"/>
</dbReference>
<dbReference type="InterPro" id="IPR015590">
    <property type="entry name" value="Aldehyde_DH_dom"/>
</dbReference>
<proteinExistence type="inferred from homology"/>
<dbReference type="InterPro" id="IPR016162">
    <property type="entry name" value="Ald_DH_N"/>
</dbReference>
<keyword evidence="6" id="KW-1185">Reference proteome</keyword>
<organism evidence="5 6">
    <name type="scientific">Chitinimonas prasina</name>
    <dbReference type="NCBI Taxonomy" id="1434937"/>
    <lineage>
        <taxon>Bacteria</taxon>
        <taxon>Pseudomonadati</taxon>
        <taxon>Pseudomonadota</taxon>
        <taxon>Betaproteobacteria</taxon>
        <taxon>Neisseriales</taxon>
        <taxon>Chitinibacteraceae</taxon>
        <taxon>Chitinimonas</taxon>
    </lineage>
</organism>
<dbReference type="PROSITE" id="PS00687">
    <property type="entry name" value="ALDEHYDE_DEHYDR_GLU"/>
    <property type="match status" value="1"/>
</dbReference>
<dbReference type="CDD" id="cd07099">
    <property type="entry name" value="ALDH_DDALDH"/>
    <property type="match status" value="1"/>
</dbReference>
<evidence type="ECO:0000256" key="2">
    <source>
        <dbReference type="PROSITE-ProRule" id="PRU10007"/>
    </source>
</evidence>
<dbReference type="InterPro" id="IPR016163">
    <property type="entry name" value="Ald_DH_C"/>
</dbReference>
<dbReference type="Proteomes" id="UP001156706">
    <property type="component" value="Unassembled WGS sequence"/>
</dbReference>
<dbReference type="PANTHER" id="PTHR11699">
    <property type="entry name" value="ALDEHYDE DEHYDROGENASE-RELATED"/>
    <property type="match status" value="1"/>
</dbReference>
<dbReference type="Pfam" id="PF00171">
    <property type="entry name" value="Aldedh"/>
    <property type="match status" value="1"/>
</dbReference>
<keyword evidence="1 3" id="KW-0560">Oxidoreductase</keyword>
<dbReference type="Gene3D" id="3.40.309.10">
    <property type="entry name" value="Aldehyde Dehydrogenase, Chain A, domain 2"/>
    <property type="match status" value="1"/>
</dbReference>
<dbReference type="RefSeq" id="WP_284195662.1">
    <property type="nucleotide sequence ID" value="NZ_BSOG01000001.1"/>
</dbReference>
<evidence type="ECO:0000256" key="1">
    <source>
        <dbReference type="ARBA" id="ARBA00023002"/>
    </source>
</evidence>
<reference evidence="6" key="1">
    <citation type="journal article" date="2019" name="Int. J. Syst. Evol. Microbiol.">
        <title>The Global Catalogue of Microorganisms (GCM) 10K type strain sequencing project: providing services to taxonomists for standard genome sequencing and annotation.</title>
        <authorList>
            <consortium name="The Broad Institute Genomics Platform"/>
            <consortium name="The Broad Institute Genome Sequencing Center for Infectious Disease"/>
            <person name="Wu L."/>
            <person name="Ma J."/>
        </authorList>
    </citation>
    <scope>NUCLEOTIDE SEQUENCE [LARGE SCALE GENOMIC DNA]</scope>
    <source>
        <strain evidence="6">NBRC 110044</strain>
    </source>
</reference>